<evidence type="ECO:0000313" key="2">
    <source>
        <dbReference type="EMBL" id="KAF8379913.1"/>
    </source>
</evidence>
<protein>
    <submittedName>
        <fullName evidence="2">Uncharacterized protein</fullName>
    </submittedName>
</protein>
<dbReference type="AlphaFoldDB" id="A0A834YCX9"/>
<organism evidence="2 3">
    <name type="scientific">Tetracentron sinense</name>
    <name type="common">Spur-leaf</name>
    <dbReference type="NCBI Taxonomy" id="13715"/>
    <lineage>
        <taxon>Eukaryota</taxon>
        <taxon>Viridiplantae</taxon>
        <taxon>Streptophyta</taxon>
        <taxon>Embryophyta</taxon>
        <taxon>Tracheophyta</taxon>
        <taxon>Spermatophyta</taxon>
        <taxon>Magnoliopsida</taxon>
        <taxon>Trochodendrales</taxon>
        <taxon>Trochodendraceae</taxon>
        <taxon>Tetracentron</taxon>
    </lineage>
</organism>
<gene>
    <name evidence="2" type="ORF">HHK36_027378</name>
</gene>
<feature type="compositionally biased region" description="Basic and acidic residues" evidence="1">
    <location>
        <begin position="39"/>
        <end position="55"/>
    </location>
</feature>
<dbReference type="OrthoDB" id="1724184at2759"/>
<keyword evidence="3" id="KW-1185">Reference proteome</keyword>
<reference evidence="2 3" key="1">
    <citation type="submission" date="2020-04" db="EMBL/GenBank/DDBJ databases">
        <title>Plant Genome Project.</title>
        <authorList>
            <person name="Zhang R.-G."/>
        </authorList>
    </citation>
    <scope>NUCLEOTIDE SEQUENCE [LARGE SCALE GENOMIC DNA]</scope>
    <source>
        <strain evidence="2">YNK0</strain>
        <tissue evidence="2">Leaf</tissue>
    </source>
</reference>
<name>A0A834YCX9_TETSI</name>
<feature type="region of interest" description="Disordered" evidence="1">
    <location>
        <begin position="23"/>
        <end position="67"/>
    </location>
</feature>
<dbReference type="EMBL" id="JABCRI010000021">
    <property type="protein sequence ID" value="KAF8379913.1"/>
    <property type="molecule type" value="Genomic_DNA"/>
</dbReference>
<dbReference type="Proteomes" id="UP000655225">
    <property type="component" value="Unassembled WGS sequence"/>
</dbReference>
<dbReference type="PANTHER" id="PTHR33641">
    <property type="entry name" value="OS06G0133500 PROTEIN"/>
    <property type="match status" value="1"/>
</dbReference>
<feature type="region of interest" description="Disordered" evidence="1">
    <location>
        <begin position="97"/>
        <end position="130"/>
    </location>
</feature>
<proteinExistence type="predicted"/>
<comment type="caution">
    <text evidence="2">The sequence shown here is derived from an EMBL/GenBank/DDBJ whole genome shotgun (WGS) entry which is preliminary data.</text>
</comment>
<evidence type="ECO:0000313" key="3">
    <source>
        <dbReference type="Proteomes" id="UP000655225"/>
    </source>
</evidence>
<accession>A0A834YCX9</accession>
<dbReference type="PANTHER" id="PTHR33641:SF15">
    <property type="entry name" value="AVR9_CF-9 RAPIDLY ELICITED PROTEIN"/>
    <property type="match status" value="1"/>
</dbReference>
<evidence type="ECO:0000256" key="1">
    <source>
        <dbReference type="SAM" id="MobiDB-lite"/>
    </source>
</evidence>
<sequence>MMSIFSSFDAVCAEFFGQTVVSSPPWDNKIQTQQKKTPKAIEEMNKKKESPPAHDRKPHQQRAPRLSDTFKMSIFSFSDSAICADYFGDELGLPLPSLNTANSNKTKADPTGDSLTAEEKKTLGNSSTPGQVRKLQQSAVIDGLHFSETLIYN</sequence>